<dbReference type="RefSeq" id="WP_381438202.1">
    <property type="nucleotide sequence ID" value="NZ_JBHSNO010000015.1"/>
</dbReference>
<keyword evidence="1" id="KW-0812">Transmembrane</keyword>
<organism evidence="2 3">
    <name type="scientific">Sporosarcina soli</name>
    <dbReference type="NCBI Taxonomy" id="334736"/>
    <lineage>
        <taxon>Bacteria</taxon>
        <taxon>Bacillati</taxon>
        <taxon>Bacillota</taxon>
        <taxon>Bacilli</taxon>
        <taxon>Bacillales</taxon>
        <taxon>Caryophanaceae</taxon>
        <taxon>Sporosarcina</taxon>
    </lineage>
</organism>
<gene>
    <name evidence="2" type="ORF">ACFPRA_19060</name>
</gene>
<accession>A0ABW0TNS2</accession>
<feature type="transmembrane region" description="Helical" evidence="1">
    <location>
        <begin position="111"/>
        <end position="133"/>
    </location>
</feature>
<keyword evidence="3" id="KW-1185">Reference proteome</keyword>
<name>A0ABW0TNS2_9BACL</name>
<sequence length="142" mass="15977">MFKNTLFWTAICSSIFTTLSLKFFQLFNFIEWSPIGWAEKWRSFAHLHVSIQWMLLFVGLTLLYALIYIAVSFTTSIPPSVTALIIAVVGVLAIEWSIHSPSTPSAAFRSVSMPLLALLAIVLRFITGTAVYMRKNSVETIK</sequence>
<feature type="transmembrane region" description="Helical" evidence="1">
    <location>
        <begin position="7"/>
        <end position="30"/>
    </location>
</feature>
<evidence type="ECO:0000256" key="1">
    <source>
        <dbReference type="SAM" id="Phobius"/>
    </source>
</evidence>
<dbReference type="Proteomes" id="UP001596109">
    <property type="component" value="Unassembled WGS sequence"/>
</dbReference>
<keyword evidence="1" id="KW-1133">Transmembrane helix</keyword>
<keyword evidence="1" id="KW-0472">Membrane</keyword>
<evidence type="ECO:0000313" key="2">
    <source>
        <dbReference type="EMBL" id="MFC5590982.1"/>
    </source>
</evidence>
<protein>
    <submittedName>
        <fullName evidence="2">Uncharacterized protein</fullName>
    </submittedName>
</protein>
<feature type="transmembrane region" description="Helical" evidence="1">
    <location>
        <begin position="50"/>
        <end position="69"/>
    </location>
</feature>
<comment type="caution">
    <text evidence="2">The sequence shown here is derived from an EMBL/GenBank/DDBJ whole genome shotgun (WGS) entry which is preliminary data.</text>
</comment>
<proteinExistence type="predicted"/>
<feature type="transmembrane region" description="Helical" evidence="1">
    <location>
        <begin position="81"/>
        <end position="99"/>
    </location>
</feature>
<evidence type="ECO:0000313" key="3">
    <source>
        <dbReference type="Proteomes" id="UP001596109"/>
    </source>
</evidence>
<reference evidence="3" key="1">
    <citation type="journal article" date="2019" name="Int. J. Syst. Evol. Microbiol.">
        <title>The Global Catalogue of Microorganisms (GCM) 10K type strain sequencing project: providing services to taxonomists for standard genome sequencing and annotation.</title>
        <authorList>
            <consortium name="The Broad Institute Genomics Platform"/>
            <consortium name="The Broad Institute Genome Sequencing Center for Infectious Disease"/>
            <person name="Wu L."/>
            <person name="Ma J."/>
        </authorList>
    </citation>
    <scope>NUCLEOTIDE SEQUENCE [LARGE SCALE GENOMIC DNA]</scope>
    <source>
        <strain evidence="3">CGMCC 4.1434</strain>
    </source>
</reference>
<dbReference type="EMBL" id="JBHSNO010000015">
    <property type="protein sequence ID" value="MFC5590982.1"/>
    <property type="molecule type" value="Genomic_DNA"/>
</dbReference>